<proteinExistence type="predicted"/>
<feature type="repeat" description="ANK" evidence="3">
    <location>
        <begin position="686"/>
        <end position="708"/>
    </location>
</feature>
<dbReference type="Pfam" id="PF12796">
    <property type="entry name" value="Ank_2"/>
    <property type="match status" value="8"/>
</dbReference>
<feature type="repeat" description="ANK" evidence="3">
    <location>
        <begin position="614"/>
        <end position="647"/>
    </location>
</feature>
<keyword evidence="1" id="KW-0677">Repeat</keyword>
<keyword evidence="8" id="KW-1185">Reference proteome</keyword>
<evidence type="ECO:0000256" key="2">
    <source>
        <dbReference type="ARBA" id="ARBA00023043"/>
    </source>
</evidence>
<dbReference type="Pfam" id="PF13962">
    <property type="entry name" value="PGG"/>
    <property type="match status" value="1"/>
</dbReference>
<feature type="repeat" description="ANK" evidence="3">
    <location>
        <begin position="109"/>
        <end position="131"/>
    </location>
</feature>
<dbReference type="SMART" id="SM00248">
    <property type="entry name" value="ANK"/>
    <property type="match status" value="19"/>
</dbReference>
<dbReference type="Gene3D" id="2.60.120.920">
    <property type="match status" value="1"/>
</dbReference>
<dbReference type="InterPro" id="IPR001870">
    <property type="entry name" value="B30.2/SPRY"/>
</dbReference>
<dbReference type="InterPro" id="IPR044736">
    <property type="entry name" value="Gid1/RanBPM/SPLA_SPRY"/>
</dbReference>
<dbReference type="InterPro" id="IPR043136">
    <property type="entry name" value="B30.2/SPRY_sf"/>
</dbReference>
<feature type="repeat" description="ANK" evidence="3">
    <location>
        <begin position="370"/>
        <end position="402"/>
    </location>
</feature>
<reference evidence="7" key="1">
    <citation type="submission" date="2024-03" db="EMBL/GenBank/DDBJ databases">
        <authorList>
            <consortium name="ELIXIR-Norway"/>
            <consortium name="Elixir Norway"/>
        </authorList>
    </citation>
    <scope>NUCLEOTIDE SEQUENCE</scope>
</reference>
<dbReference type="SUPFAM" id="SSF48403">
    <property type="entry name" value="Ankyrin repeat"/>
    <property type="match status" value="3"/>
</dbReference>
<dbReference type="CDD" id="cd12885">
    <property type="entry name" value="SPRY_RanBP_like"/>
    <property type="match status" value="1"/>
</dbReference>
<evidence type="ECO:0000256" key="5">
    <source>
        <dbReference type="SAM" id="Phobius"/>
    </source>
</evidence>
<feature type="region of interest" description="Disordered" evidence="4">
    <location>
        <begin position="1110"/>
        <end position="1131"/>
    </location>
</feature>
<sequence length="1380" mass="155180">MATSSERRTLLDVAQYGSEEEMRKFLSDRSRVKVNDAEIPGSAVHVALQWNRDMGVAKALLTYTGFDVNYRDFYYRTPLHVASCKDARLELVKLLLQKSNTEVNATSSFGMTPLHMAARFACPKVVELLLEDARLQIDAKTVDGFTALHLVAEGHVESSDIQSRPHENRCKVVRMLLEAEKQRRLSGVDCHLNERDVLHRFPIHYGVECNSVEVVEELLKCEAVQINAQDIFGLTPLHLALRSEADNREAIVALLLNVQNIDVRIRSVTPSSNEQHYLKISVSRSTFFPPFRPLEQESTDNLTALHFAARMGSAQIVSLLLQMPGMEVNVQDDRSFTPLDLAIEKGHVEVVELLLEYTSTSDLERKQKYSGNTPLHIATKNGHVELTNLLLEHANKLHFNKENADQIGAHLNNEEGHVDVVKGVLEHSESYIKEKNNDGNTPLHLAVEEGHANVVQFLLKFCNTLDLEVENVAGQTPLHLATLGGHDEVVKVWLEHAELNLKVKNKDGNTPLHLASLGGHVKVVNMMLEYRTKLELFSENNDGNTIFHLAVKGGHVEVVKVFMEDSDGKGLWDRSNNYLNTPLHLAIEEGHVNVANTLLEIAGNKWELNETNKDENTPLHLAAEGGHVSVVKKLLEIAGNDLELNESNKDENTPLHLAAEGGHVSVVNTLLEIAGNKLNLNEKNEDGNTPLHLAVEGGHDNVVTKLLELVTTKKNIGLDSKATNNVQKGANKLNLNATNEEENTPLHLAAKEGHVKIVDAMLQFAGELTINANNIRGNTPLHLAAIHGHVDVVNKLVEPKFEVDLNDRNRQGQTPLHFATIKCYPDVVKVLCKTEQRLRANLEDGRGKTCLQYAKEHHQTCNTKLKKHFDIKDILDKQCNKKLDEIASRLMERSDVKDFLEIQYRDRQVFIDAANALLVGGALIAGITFASWLQPPLGYTTYYQFPQSSPGTPPATFESFAAFELHYLLRLFWVFNTLSFFFAIATVISGAKAAFPDLDAIFIVEALQSVRKELQFTSALLVCSVVTVLGSFVCAGLVVLPPIHRDTKNMKISVAIGLIVCSWTICKFLVKLKKTLVKVMASTPTFRFFSKWKEIMVKIVNISKREDLEDNDGHNDVEETRGGERGNEDSKDKSLWALLSKCMQGEREKDDAMEEKAPHTWFNTKTGSELSTITPMKLSWHRVKHTMDERRENPMGYLQGLDVIRGNRPAMFHHETLSYYFETTIINDIDDGDGVAIGFTNENFKKYRLPGWDLNTYGYHSDDGKLYHNNESIAYSDKMKQFGKNFDTTTFTKGDVVGVGIDYLKRNVYFVKNNKLVGSIHYNLENTLYPTIGFVGKSVTVDVHFTTKNNLDVNHDMQHSNPQPPKRWWLWWKTCPPLFQ</sequence>
<accession>A0ABP1AXU7</accession>
<dbReference type="InterPro" id="IPR002110">
    <property type="entry name" value="Ankyrin_rpt"/>
</dbReference>
<dbReference type="Gene3D" id="1.25.40.20">
    <property type="entry name" value="Ankyrin repeat-containing domain"/>
    <property type="match status" value="6"/>
</dbReference>
<feature type="repeat" description="ANK" evidence="3">
    <location>
        <begin position="334"/>
        <end position="366"/>
    </location>
</feature>
<protein>
    <recommendedName>
        <fullName evidence="6">B30.2/SPRY domain-containing protein</fullName>
    </recommendedName>
</protein>
<organism evidence="7 8">
    <name type="scientific">Sphagnum jensenii</name>
    <dbReference type="NCBI Taxonomy" id="128206"/>
    <lineage>
        <taxon>Eukaryota</taxon>
        <taxon>Viridiplantae</taxon>
        <taxon>Streptophyta</taxon>
        <taxon>Embryophyta</taxon>
        <taxon>Bryophyta</taxon>
        <taxon>Sphagnophytina</taxon>
        <taxon>Sphagnopsida</taxon>
        <taxon>Sphagnales</taxon>
        <taxon>Sphagnaceae</taxon>
        <taxon>Sphagnum</taxon>
    </lineage>
</organism>
<feature type="domain" description="B30.2/SPRY" evidence="6">
    <location>
        <begin position="1139"/>
        <end position="1350"/>
    </location>
</feature>
<dbReference type="InterPro" id="IPR036770">
    <property type="entry name" value="Ankyrin_rpt-contain_sf"/>
</dbReference>
<dbReference type="Proteomes" id="UP001497522">
    <property type="component" value="Chromosome 17"/>
</dbReference>
<dbReference type="InterPro" id="IPR003877">
    <property type="entry name" value="SPRY_dom"/>
</dbReference>
<feature type="repeat" description="ANK" evidence="3">
    <location>
        <begin position="438"/>
        <end position="460"/>
    </location>
</feature>
<feature type="repeat" description="ANK" evidence="3">
    <location>
        <begin position="473"/>
        <end position="496"/>
    </location>
</feature>
<dbReference type="PROSITE" id="PS50188">
    <property type="entry name" value="B302_SPRY"/>
    <property type="match status" value="1"/>
</dbReference>
<evidence type="ECO:0000259" key="6">
    <source>
        <dbReference type="PROSITE" id="PS50188"/>
    </source>
</evidence>
<dbReference type="EMBL" id="OZ023718">
    <property type="protein sequence ID" value="CAK9867313.1"/>
    <property type="molecule type" value="Genomic_DNA"/>
</dbReference>
<evidence type="ECO:0000256" key="3">
    <source>
        <dbReference type="PROSITE-ProRule" id="PRU00023"/>
    </source>
</evidence>
<feature type="transmembrane region" description="Helical" evidence="5">
    <location>
        <begin position="909"/>
        <end position="933"/>
    </location>
</feature>
<dbReference type="PANTHER" id="PTHR24123:SF33">
    <property type="entry name" value="PROTEIN HOS4"/>
    <property type="match status" value="1"/>
</dbReference>
<keyword evidence="5" id="KW-1133">Transmembrane helix</keyword>
<feature type="repeat" description="ANK" evidence="3">
    <location>
        <begin position="650"/>
        <end position="682"/>
    </location>
</feature>
<keyword evidence="5" id="KW-0472">Membrane</keyword>
<dbReference type="PROSITE" id="PS50088">
    <property type="entry name" value="ANK_REPEAT"/>
    <property type="match status" value="14"/>
</dbReference>
<keyword evidence="2 3" id="KW-0040">ANK repeat</keyword>
<evidence type="ECO:0000256" key="1">
    <source>
        <dbReference type="ARBA" id="ARBA00022737"/>
    </source>
</evidence>
<feature type="transmembrane region" description="Helical" evidence="5">
    <location>
        <begin position="971"/>
        <end position="995"/>
    </location>
</feature>
<feature type="repeat" description="ANK" evidence="3">
    <location>
        <begin position="300"/>
        <end position="333"/>
    </location>
</feature>
<feature type="repeat" description="ANK" evidence="3">
    <location>
        <begin position="741"/>
        <end position="773"/>
    </location>
</feature>
<feature type="repeat" description="ANK" evidence="3">
    <location>
        <begin position="507"/>
        <end position="539"/>
    </location>
</feature>
<feature type="transmembrane region" description="Helical" evidence="5">
    <location>
        <begin position="1052"/>
        <end position="1070"/>
    </location>
</feature>
<name>A0ABP1AXU7_9BRYO</name>
<evidence type="ECO:0000313" key="7">
    <source>
        <dbReference type="EMBL" id="CAK9867313.1"/>
    </source>
</evidence>
<dbReference type="InterPro" id="IPR051165">
    <property type="entry name" value="Multifunctional_ANK_Repeat"/>
</dbReference>
<evidence type="ECO:0000313" key="8">
    <source>
        <dbReference type="Proteomes" id="UP001497522"/>
    </source>
</evidence>
<dbReference type="InterPro" id="IPR013320">
    <property type="entry name" value="ConA-like_dom_sf"/>
</dbReference>
<dbReference type="SMART" id="SM00449">
    <property type="entry name" value="SPRY"/>
    <property type="match status" value="1"/>
</dbReference>
<dbReference type="PANTHER" id="PTHR24123">
    <property type="entry name" value="ANKYRIN REPEAT-CONTAINING"/>
    <property type="match status" value="1"/>
</dbReference>
<feature type="transmembrane region" description="Helical" evidence="5">
    <location>
        <begin position="1016"/>
        <end position="1040"/>
    </location>
</feature>
<gene>
    <name evidence="7" type="ORF">CSSPJE1EN2_LOCUS10308</name>
</gene>
<dbReference type="SUPFAM" id="SSF49899">
    <property type="entry name" value="Concanavalin A-like lectins/glucanases"/>
    <property type="match status" value="1"/>
</dbReference>
<dbReference type="InterPro" id="IPR026961">
    <property type="entry name" value="PGG_dom"/>
</dbReference>
<feature type="repeat" description="ANK" evidence="3">
    <location>
        <begin position="776"/>
        <end position="808"/>
    </location>
</feature>
<feature type="repeat" description="ANK" evidence="3">
    <location>
        <begin position="578"/>
        <end position="600"/>
    </location>
</feature>
<dbReference type="PROSITE" id="PS50297">
    <property type="entry name" value="ANK_REP_REGION"/>
    <property type="match status" value="14"/>
</dbReference>
<dbReference type="Pfam" id="PF00622">
    <property type="entry name" value="SPRY"/>
    <property type="match status" value="1"/>
</dbReference>
<feature type="repeat" description="ANK" evidence="3">
    <location>
        <begin position="542"/>
        <end position="564"/>
    </location>
</feature>
<evidence type="ECO:0000256" key="4">
    <source>
        <dbReference type="SAM" id="MobiDB-lite"/>
    </source>
</evidence>
<keyword evidence="5" id="KW-0812">Transmembrane</keyword>